<dbReference type="GO" id="GO:0016020">
    <property type="term" value="C:membrane"/>
    <property type="evidence" value="ECO:0007669"/>
    <property type="project" value="UniProtKB-SubCell"/>
</dbReference>
<accession>I0YYH8</accession>
<proteinExistence type="predicted"/>
<gene>
    <name evidence="9" type="ORF">COCSUDRAFT_36428</name>
</gene>
<keyword evidence="2 6" id="KW-0812">Transmembrane</keyword>
<keyword evidence="3" id="KW-0677">Repeat</keyword>
<dbReference type="GO" id="GO:0030026">
    <property type="term" value="P:intracellular manganese ion homeostasis"/>
    <property type="evidence" value="ECO:0007669"/>
    <property type="project" value="TreeGrafter"/>
</dbReference>
<dbReference type="Pfam" id="PF01595">
    <property type="entry name" value="CNNM"/>
    <property type="match status" value="1"/>
</dbReference>
<evidence type="ECO:0000256" key="5">
    <source>
        <dbReference type="ARBA" id="ARBA00023136"/>
    </source>
</evidence>
<evidence type="ECO:0000256" key="6">
    <source>
        <dbReference type="PROSITE-ProRule" id="PRU01193"/>
    </source>
</evidence>
<evidence type="ECO:0000256" key="2">
    <source>
        <dbReference type="ARBA" id="ARBA00022692"/>
    </source>
</evidence>
<keyword evidence="10" id="KW-1185">Reference proteome</keyword>
<protein>
    <submittedName>
        <fullName evidence="9">DUF21-domain-containing protein</fullName>
    </submittedName>
</protein>
<reference evidence="9 10" key="1">
    <citation type="journal article" date="2012" name="Genome Biol.">
        <title>The genome of the polar eukaryotic microalga coccomyxa subellipsoidea reveals traits of cold adaptation.</title>
        <authorList>
            <person name="Blanc G."/>
            <person name="Agarkova I."/>
            <person name="Grimwood J."/>
            <person name="Kuo A."/>
            <person name="Brueggeman A."/>
            <person name="Dunigan D."/>
            <person name="Gurnon J."/>
            <person name="Ladunga I."/>
            <person name="Lindquist E."/>
            <person name="Lucas S."/>
            <person name="Pangilinan J."/>
            <person name="Proschold T."/>
            <person name="Salamov A."/>
            <person name="Schmutz J."/>
            <person name="Weeks D."/>
            <person name="Yamada T."/>
            <person name="Claverie J.M."/>
            <person name="Grigoriev I."/>
            <person name="Van Etten J."/>
            <person name="Lomsadze A."/>
            <person name="Borodovsky M."/>
        </authorList>
    </citation>
    <scope>NUCLEOTIDE SEQUENCE [LARGE SCALE GENOMIC DNA]</scope>
    <source>
        <strain evidence="9 10">C-169</strain>
    </source>
</reference>
<organism evidence="9 10">
    <name type="scientific">Coccomyxa subellipsoidea (strain C-169)</name>
    <name type="common">Green microalga</name>
    <dbReference type="NCBI Taxonomy" id="574566"/>
    <lineage>
        <taxon>Eukaryota</taxon>
        <taxon>Viridiplantae</taxon>
        <taxon>Chlorophyta</taxon>
        <taxon>core chlorophytes</taxon>
        <taxon>Trebouxiophyceae</taxon>
        <taxon>Trebouxiophyceae incertae sedis</taxon>
        <taxon>Coccomyxaceae</taxon>
        <taxon>Coccomyxa</taxon>
        <taxon>Coccomyxa subellipsoidea</taxon>
    </lineage>
</organism>
<dbReference type="Gene3D" id="3.10.580.10">
    <property type="entry name" value="CBS-domain"/>
    <property type="match status" value="1"/>
</dbReference>
<dbReference type="GO" id="GO:0005737">
    <property type="term" value="C:cytoplasm"/>
    <property type="evidence" value="ECO:0007669"/>
    <property type="project" value="TreeGrafter"/>
</dbReference>
<evidence type="ECO:0000259" key="8">
    <source>
        <dbReference type="PROSITE" id="PS51846"/>
    </source>
</evidence>
<evidence type="ECO:0000256" key="4">
    <source>
        <dbReference type="ARBA" id="ARBA00022989"/>
    </source>
</evidence>
<feature type="domain" description="CNNM transmembrane" evidence="8">
    <location>
        <begin position="1"/>
        <end position="164"/>
    </location>
</feature>
<evidence type="ECO:0000256" key="3">
    <source>
        <dbReference type="ARBA" id="ARBA00022737"/>
    </source>
</evidence>
<feature type="transmembrane region" description="Helical" evidence="7">
    <location>
        <begin position="99"/>
        <end position="121"/>
    </location>
</feature>
<dbReference type="OrthoDB" id="5353557at2759"/>
<dbReference type="PANTHER" id="PTHR12064">
    <property type="entry name" value="METAL TRANSPORTER CNNM"/>
    <property type="match status" value="1"/>
</dbReference>
<feature type="transmembrane region" description="Helical" evidence="7">
    <location>
        <begin position="69"/>
        <end position="87"/>
    </location>
</feature>
<dbReference type="PROSITE" id="PS51846">
    <property type="entry name" value="CNNM"/>
    <property type="match status" value="1"/>
</dbReference>
<dbReference type="eggNOG" id="KOG2118">
    <property type="taxonomic scope" value="Eukaryota"/>
</dbReference>
<dbReference type="InterPro" id="IPR045095">
    <property type="entry name" value="ACDP"/>
</dbReference>
<evidence type="ECO:0000256" key="7">
    <source>
        <dbReference type="SAM" id="Phobius"/>
    </source>
</evidence>
<comment type="caution">
    <text evidence="9">The sequence shown here is derived from an EMBL/GenBank/DDBJ whole genome shotgun (WGS) entry which is preliminary data.</text>
</comment>
<dbReference type="InterPro" id="IPR002550">
    <property type="entry name" value="CNNM"/>
</dbReference>
<keyword evidence="5 6" id="KW-0472">Membrane</keyword>
<dbReference type="AlphaFoldDB" id="I0YYH8"/>
<dbReference type="RefSeq" id="XP_005647991.1">
    <property type="nucleotide sequence ID" value="XM_005647934.1"/>
</dbReference>
<dbReference type="KEGG" id="csl:COCSUDRAFT_36428"/>
<dbReference type="FunFam" id="3.10.580.10:FF:000006">
    <property type="entry name" value="DUF21 and CBS domain protein"/>
    <property type="match status" value="1"/>
</dbReference>
<dbReference type="EMBL" id="AGSI01000007">
    <property type="protein sequence ID" value="EIE23447.1"/>
    <property type="molecule type" value="Genomic_DNA"/>
</dbReference>
<keyword evidence="4 6" id="KW-1133">Transmembrane helix</keyword>
<evidence type="ECO:0000313" key="10">
    <source>
        <dbReference type="Proteomes" id="UP000007264"/>
    </source>
</evidence>
<comment type="subcellular location">
    <subcellularLocation>
        <location evidence="1">Membrane</location>
        <topology evidence="1">Multi-pass membrane protein</topology>
    </subcellularLocation>
</comment>
<dbReference type="GO" id="GO:0010960">
    <property type="term" value="P:magnesium ion homeostasis"/>
    <property type="evidence" value="ECO:0007669"/>
    <property type="project" value="InterPro"/>
</dbReference>
<dbReference type="PANTHER" id="PTHR12064:SF97">
    <property type="entry name" value="METAL TRANSPORTER CNNM-5"/>
    <property type="match status" value="1"/>
</dbReference>
<evidence type="ECO:0000313" key="9">
    <source>
        <dbReference type="EMBL" id="EIE23447.1"/>
    </source>
</evidence>
<dbReference type="GeneID" id="17041439"/>
<name>I0YYH8_COCSC</name>
<dbReference type="InterPro" id="IPR046342">
    <property type="entry name" value="CBS_dom_sf"/>
</dbReference>
<dbReference type="Proteomes" id="UP000007264">
    <property type="component" value="Unassembled WGS sequence"/>
</dbReference>
<sequence>MSGLTLGLMSMDSIDLEVLIRSGTPTEQKYAKRIAPVLSRPHLLLVTLLLVNAAAMEALPIFLDRLLSPVAAIILSVTAVLFFGEIIPQALCTRYGLAIGAYSAWFVRALIFAVGIISYPISKVLDYLLGSEHGALFRRGQLKALVDIHSEVDGIGGGYLSAEEINIIRGALDMTEKKAVVGMTPLDKVFMLSADTELNVATMRSVLGSGHSRVPVHRPGNRRDVLGLIIVKELALLDLEAGTRVSDVKMRPLPMLRADTAMYDLLTLFQTGRSHMVVLTAPPAPPQTVVGVPVGGAPDDPVGIITIEDVLEELLQQEIVDETDQFVDNMRMQKVNAAVLLKALPPHLRNLMVTRNSANVTGGSGSAAAARAAFNQQAQNTNLQASYLPHIPNLSHVYPYSRECC</sequence>
<dbReference type="SUPFAM" id="SSF54631">
    <property type="entry name" value="CBS-domain pair"/>
    <property type="match status" value="1"/>
</dbReference>
<evidence type="ECO:0000256" key="1">
    <source>
        <dbReference type="ARBA" id="ARBA00004141"/>
    </source>
</evidence>